<organism evidence="1 2">
    <name type="scientific">Legionella maioricensis</name>
    <dbReference type="NCBI Taxonomy" id="2896528"/>
    <lineage>
        <taxon>Bacteria</taxon>
        <taxon>Pseudomonadati</taxon>
        <taxon>Pseudomonadota</taxon>
        <taxon>Gammaproteobacteria</taxon>
        <taxon>Legionellales</taxon>
        <taxon>Legionellaceae</taxon>
        <taxon>Legionella</taxon>
    </lineage>
</organism>
<dbReference type="AlphaFoldDB" id="A0A9X2CYT3"/>
<dbReference type="Proteomes" id="UP001139721">
    <property type="component" value="Unassembled WGS sequence"/>
</dbReference>
<proteinExistence type="predicted"/>
<gene>
    <name evidence="1" type="ORF">LOX96_04765</name>
</gene>
<dbReference type="EMBL" id="JAJKBJ010000003">
    <property type="protein sequence ID" value="MCL9683394.1"/>
    <property type="molecule type" value="Genomic_DNA"/>
</dbReference>
<dbReference type="RefSeq" id="WP_250419271.1">
    <property type="nucleotide sequence ID" value="NZ_JAJKBJ010000003.1"/>
</dbReference>
<comment type="caution">
    <text evidence="1">The sequence shown here is derived from an EMBL/GenBank/DDBJ whole genome shotgun (WGS) entry which is preliminary data.</text>
</comment>
<evidence type="ECO:0000313" key="1">
    <source>
        <dbReference type="EMBL" id="MCL9683394.1"/>
    </source>
</evidence>
<evidence type="ECO:0000313" key="2">
    <source>
        <dbReference type="Proteomes" id="UP001139721"/>
    </source>
</evidence>
<sequence>MKGLETHHRFGDFFDKPMLLFNNVVEILICRTVAWLDTEIYKQENKSDTLPQSQITAKNRYSFRSELIKQ</sequence>
<protein>
    <submittedName>
        <fullName evidence="1">Uncharacterized protein</fullName>
    </submittedName>
</protein>
<accession>A0A9X2CYT3</accession>
<name>A0A9X2CYT3_9GAMM</name>
<keyword evidence="2" id="KW-1185">Reference proteome</keyword>
<reference evidence="1" key="1">
    <citation type="submission" date="2021-11" db="EMBL/GenBank/DDBJ databases">
        <title>Legionella maioricencis sp. nov., a new species isolated from hot water samples in Mallorca.</title>
        <authorList>
            <person name="Crespi S."/>
            <person name="Drasar V."/>
            <person name="Salva-Serra F."/>
            <person name="Jaen-Luchoro D."/>
            <person name="Pineiro-Iglesias B."/>
            <person name="Aliaga F."/>
            <person name="Fernandez-Juarez V."/>
            <person name="Coll G."/>
            <person name="Moore E.R.B."/>
            <person name="Bennasar-Figueras A."/>
        </authorList>
    </citation>
    <scope>NUCLEOTIDE SEQUENCE</scope>
    <source>
        <strain evidence="1">HCPI-6</strain>
    </source>
</reference>